<dbReference type="InterPro" id="IPR004358">
    <property type="entry name" value="Sig_transdc_His_kin-like_C"/>
</dbReference>
<evidence type="ECO:0000256" key="12">
    <source>
        <dbReference type="ARBA" id="ARBA00023012"/>
    </source>
</evidence>
<evidence type="ECO:0000256" key="13">
    <source>
        <dbReference type="ARBA" id="ARBA00023136"/>
    </source>
</evidence>
<feature type="domain" description="HAMP" evidence="18">
    <location>
        <begin position="179"/>
        <end position="231"/>
    </location>
</feature>
<dbReference type="Gene3D" id="1.10.287.130">
    <property type="match status" value="1"/>
</dbReference>
<feature type="compositionally biased region" description="Basic and acidic residues" evidence="15">
    <location>
        <begin position="489"/>
        <end position="498"/>
    </location>
</feature>
<protein>
    <recommendedName>
        <fullName evidence="14">Sensor histidine kinase MtrB</fullName>
        <ecNumber evidence="3">2.7.13.3</ecNumber>
    </recommendedName>
</protein>
<evidence type="ECO:0000256" key="8">
    <source>
        <dbReference type="ARBA" id="ARBA00022741"/>
    </source>
</evidence>
<keyword evidence="7 16" id="KW-0812">Transmembrane</keyword>
<dbReference type="EMBL" id="RZGZ01000002">
    <property type="protein sequence ID" value="RUR02042.1"/>
    <property type="molecule type" value="Genomic_DNA"/>
</dbReference>
<dbReference type="EC" id="2.7.13.3" evidence="3"/>
<dbReference type="Pfam" id="PF00512">
    <property type="entry name" value="HisKA"/>
    <property type="match status" value="1"/>
</dbReference>
<evidence type="ECO:0000256" key="1">
    <source>
        <dbReference type="ARBA" id="ARBA00000085"/>
    </source>
</evidence>
<accession>A0A433JVF4</accession>
<comment type="subcellular location">
    <subcellularLocation>
        <location evidence="2">Cell membrane</location>
        <topology evidence="2">Multi-pass membrane protein</topology>
    </subcellularLocation>
</comment>
<feature type="transmembrane region" description="Helical" evidence="16">
    <location>
        <begin position="159"/>
        <end position="182"/>
    </location>
</feature>
<dbReference type="Pfam" id="PF02518">
    <property type="entry name" value="HATPase_c"/>
    <property type="match status" value="1"/>
</dbReference>
<dbReference type="FunFam" id="1.10.287.130:FF:000010">
    <property type="entry name" value="Two-component sensor histidine kinase"/>
    <property type="match status" value="1"/>
</dbReference>
<dbReference type="NCBIfam" id="NF040691">
    <property type="entry name" value="MtrAB_MtrB"/>
    <property type="match status" value="1"/>
</dbReference>
<evidence type="ECO:0000256" key="4">
    <source>
        <dbReference type="ARBA" id="ARBA00022475"/>
    </source>
</evidence>
<dbReference type="CDD" id="cd06225">
    <property type="entry name" value="HAMP"/>
    <property type="match status" value="1"/>
</dbReference>
<dbReference type="CDD" id="cd00075">
    <property type="entry name" value="HATPase"/>
    <property type="match status" value="1"/>
</dbReference>
<dbReference type="GO" id="GO:0005524">
    <property type="term" value="F:ATP binding"/>
    <property type="evidence" value="ECO:0007669"/>
    <property type="project" value="UniProtKB-KW"/>
</dbReference>
<dbReference type="Proteomes" id="UP000274909">
    <property type="component" value="Unassembled WGS sequence"/>
</dbReference>
<evidence type="ECO:0000256" key="9">
    <source>
        <dbReference type="ARBA" id="ARBA00022777"/>
    </source>
</evidence>
<evidence type="ECO:0000256" key="3">
    <source>
        <dbReference type="ARBA" id="ARBA00012438"/>
    </source>
</evidence>
<dbReference type="InterPro" id="IPR050736">
    <property type="entry name" value="Sensor_HK_Regulatory"/>
</dbReference>
<reference evidence="19 20" key="1">
    <citation type="submission" date="2018-12" db="EMBL/GenBank/DDBJ databases">
        <authorList>
            <person name="Li F."/>
        </authorList>
    </citation>
    <scope>NUCLEOTIDE SEQUENCE [LARGE SCALE GENOMIC DNA]</scope>
    <source>
        <strain evidence="19 20">EGI 6500705</strain>
    </source>
</reference>
<evidence type="ECO:0000256" key="10">
    <source>
        <dbReference type="ARBA" id="ARBA00022840"/>
    </source>
</evidence>
<comment type="caution">
    <text evidence="19">The sequence shown here is derived from an EMBL/GenBank/DDBJ whole genome shotgun (WGS) entry which is preliminary data.</text>
</comment>
<dbReference type="CDD" id="cd00082">
    <property type="entry name" value="HisKA"/>
    <property type="match status" value="1"/>
</dbReference>
<dbReference type="SMART" id="SM00304">
    <property type="entry name" value="HAMP"/>
    <property type="match status" value="1"/>
</dbReference>
<evidence type="ECO:0000256" key="15">
    <source>
        <dbReference type="SAM" id="MobiDB-lite"/>
    </source>
</evidence>
<dbReference type="PRINTS" id="PR00344">
    <property type="entry name" value="BCTRLSENSOR"/>
</dbReference>
<dbReference type="InterPro" id="IPR003661">
    <property type="entry name" value="HisK_dim/P_dom"/>
</dbReference>
<dbReference type="PROSITE" id="PS50885">
    <property type="entry name" value="HAMP"/>
    <property type="match status" value="1"/>
</dbReference>
<keyword evidence="4" id="KW-1003">Cell membrane</keyword>
<dbReference type="InterPro" id="IPR036097">
    <property type="entry name" value="HisK_dim/P_sf"/>
</dbReference>
<dbReference type="InterPro" id="IPR003660">
    <property type="entry name" value="HAMP_dom"/>
</dbReference>
<dbReference type="GO" id="GO:0000155">
    <property type="term" value="F:phosphorelay sensor kinase activity"/>
    <property type="evidence" value="ECO:0007669"/>
    <property type="project" value="InterPro"/>
</dbReference>
<evidence type="ECO:0000256" key="5">
    <source>
        <dbReference type="ARBA" id="ARBA00022553"/>
    </source>
</evidence>
<sequence>MSVSIGNDLFQSRLNQVLVDSSRAQLAAQRTFDAAQTGDAINLDSVMGSARSDIATVSSSRMITVYRVPGQDFDPAAPQDFESPGLDGQVISDDLREGVEENAEGQWWQSVGFSGSENGSPGIVVGQRFTAGSAGDYELYMGYDLSDQEETLQFVQRTLFVAGLALLALVGAVAWVVVRIVVLPIREAAETSERLAAGELEVRIDRTGDDEIATLARSFNEMADTLQSRIRELAELSLVQQRFVSDVSHELRTPLTTIRLAGDVLYDQREDFAPATARTAELLHTQVERFELLLADLLEISRYDAGSAELETEPTSIARLAEDSVEEMGDLARQHGSELLLVAPGGYTEIDVDPRRIRRIVRNLVGNAIEHGEGRSIIVSVDSSETAVALAVRDFGLGMKEEYAERVFDRFWRADPSRRRTIGGTGLGLSIAMSDTKLHGGSLDVWSRPGLGSLFRLTLPRSPGGALGISPIPSPPTDIESPSLATVDPTERRTDVTP</sequence>
<comment type="catalytic activity">
    <reaction evidence="1">
        <text>ATP + protein L-histidine = ADP + protein N-phospho-L-histidine.</text>
        <dbReference type="EC" id="2.7.13.3"/>
    </reaction>
</comment>
<feature type="region of interest" description="Disordered" evidence="15">
    <location>
        <begin position="466"/>
        <end position="498"/>
    </location>
</feature>
<keyword evidence="11 16" id="KW-1133">Transmembrane helix</keyword>
<dbReference type="SMART" id="SM00387">
    <property type="entry name" value="HATPase_c"/>
    <property type="match status" value="1"/>
</dbReference>
<dbReference type="SMART" id="SM00388">
    <property type="entry name" value="HisKA"/>
    <property type="match status" value="1"/>
</dbReference>
<feature type="domain" description="Histidine kinase" evidence="17">
    <location>
        <begin position="246"/>
        <end position="463"/>
    </location>
</feature>
<evidence type="ECO:0000256" key="11">
    <source>
        <dbReference type="ARBA" id="ARBA00022989"/>
    </source>
</evidence>
<name>A0A433JVF4_9MICO</name>
<dbReference type="InterPro" id="IPR047669">
    <property type="entry name" value="MtrAB_MtrB"/>
</dbReference>
<evidence type="ECO:0000259" key="18">
    <source>
        <dbReference type="PROSITE" id="PS50885"/>
    </source>
</evidence>
<evidence type="ECO:0000256" key="14">
    <source>
        <dbReference type="ARBA" id="ARBA00035305"/>
    </source>
</evidence>
<dbReference type="PANTHER" id="PTHR43711">
    <property type="entry name" value="TWO-COMPONENT HISTIDINE KINASE"/>
    <property type="match status" value="1"/>
</dbReference>
<dbReference type="InterPro" id="IPR005467">
    <property type="entry name" value="His_kinase_dom"/>
</dbReference>
<keyword evidence="8" id="KW-0547">Nucleotide-binding</keyword>
<dbReference type="Gene3D" id="6.10.340.10">
    <property type="match status" value="1"/>
</dbReference>
<keyword evidence="20" id="KW-1185">Reference proteome</keyword>
<dbReference type="OrthoDB" id="9786919at2"/>
<dbReference type="Gene3D" id="3.30.565.10">
    <property type="entry name" value="Histidine kinase-like ATPase, C-terminal domain"/>
    <property type="match status" value="1"/>
</dbReference>
<keyword evidence="10" id="KW-0067">ATP-binding</keyword>
<dbReference type="GO" id="GO:0005886">
    <property type="term" value="C:plasma membrane"/>
    <property type="evidence" value="ECO:0007669"/>
    <property type="project" value="UniProtKB-SubCell"/>
</dbReference>
<dbReference type="SUPFAM" id="SSF158472">
    <property type="entry name" value="HAMP domain-like"/>
    <property type="match status" value="1"/>
</dbReference>
<evidence type="ECO:0000256" key="7">
    <source>
        <dbReference type="ARBA" id="ARBA00022692"/>
    </source>
</evidence>
<dbReference type="SUPFAM" id="SSF55874">
    <property type="entry name" value="ATPase domain of HSP90 chaperone/DNA topoisomerase II/histidine kinase"/>
    <property type="match status" value="1"/>
</dbReference>
<keyword evidence="5" id="KW-0597">Phosphoprotein</keyword>
<evidence type="ECO:0000313" key="20">
    <source>
        <dbReference type="Proteomes" id="UP000274909"/>
    </source>
</evidence>
<organism evidence="19 20">
    <name type="scientific">Labedella endophytica</name>
    <dbReference type="NCBI Taxonomy" id="1523160"/>
    <lineage>
        <taxon>Bacteria</taxon>
        <taxon>Bacillati</taxon>
        <taxon>Actinomycetota</taxon>
        <taxon>Actinomycetes</taxon>
        <taxon>Micrococcales</taxon>
        <taxon>Microbacteriaceae</taxon>
        <taxon>Labedella</taxon>
    </lineage>
</organism>
<evidence type="ECO:0000256" key="6">
    <source>
        <dbReference type="ARBA" id="ARBA00022679"/>
    </source>
</evidence>
<dbReference type="SUPFAM" id="SSF47384">
    <property type="entry name" value="Homodimeric domain of signal transducing histidine kinase"/>
    <property type="match status" value="1"/>
</dbReference>
<dbReference type="InterPro" id="IPR036890">
    <property type="entry name" value="HATPase_C_sf"/>
</dbReference>
<dbReference type="PROSITE" id="PS50109">
    <property type="entry name" value="HIS_KIN"/>
    <property type="match status" value="1"/>
</dbReference>
<evidence type="ECO:0000259" key="17">
    <source>
        <dbReference type="PROSITE" id="PS50109"/>
    </source>
</evidence>
<proteinExistence type="predicted"/>
<keyword evidence="6" id="KW-0808">Transferase</keyword>
<keyword evidence="13 16" id="KW-0472">Membrane</keyword>
<dbReference type="PANTHER" id="PTHR43711:SF1">
    <property type="entry name" value="HISTIDINE KINASE 1"/>
    <property type="match status" value="1"/>
</dbReference>
<evidence type="ECO:0000313" key="19">
    <source>
        <dbReference type="EMBL" id="RUR02042.1"/>
    </source>
</evidence>
<gene>
    <name evidence="19" type="ORF">ELQ94_07305</name>
</gene>
<dbReference type="FunFam" id="3.30.565.10:FF:000013">
    <property type="entry name" value="Two-component sensor histidine kinase"/>
    <property type="match status" value="1"/>
</dbReference>
<dbReference type="Pfam" id="PF00672">
    <property type="entry name" value="HAMP"/>
    <property type="match status" value="1"/>
</dbReference>
<keyword evidence="9 19" id="KW-0418">Kinase</keyword>
<dbReference type="AlphaFoldDB" id="A0A433JVF4"/>
<evidence type="ECO:0000256" key="16">
    <source>
        <dbReference type="SAM" id="Phobius"/>
    </source>
</evidence>
<evidence type="ECO:0000256" key="2">
    <source>
        <dbReference type="ARBA" id="ARBA00004651"/>
    </source>
</evidence>
<keyword evidence="12" id="KW-0902">Two-component regulatory system</keyword>
<dbReference type="InterPro" id="IPR003594">
    <property type="entry name" value="HATPase_dom"/>
</dbReference>